<evidence type="ECO:0000256" key="6">
    <source>
        <dbReference type="ARBA" id="ARBA00023136"/>
    </source>
</evidence>
<evidence type="ECO:0008006" key="10">
    <source>
        <dbReference type="Google" id="ProtNLM"/>
    </source>
</evidence>
<gene>
    <name evidence="8" type="ORF">SAMN03097708_02763</name>
</gene>
<feature type="transmembrane region" description="Helical" evidence="7">
    <location>
        <begin position="112"/>
        <end position="132"/>
    </location>
</feature>
<comment type="subcellular location">
    <subcellularLocation>
        <location evidence="1">Cell membrane</location>
        <topology evidence="1">Multi-pass membrane protein</topology>
    </subcellularLocation>
</comment>
<dbReference type="Proteomes" id="UP000199648">
    <property type="component" value="Unassembled WGS sequence"/>
</dbReference>
<proteinExistence type="inferred from homology"/>
<dbReference type="InterPro" id="IPR005524">
    <property type="entry name" value="DUF318"/>
</dbReference>
<name>A0A1G5QTJ9_9GAMM</name>
<feature type="transmembrane region" description="Helical" evidence="7">
    <location>
        <begin position="281"/>
        <end position="304"/>
    </location>
</feature>
<protein>
    <recommendedName>
        <fullName evidence="10">Permease</fullName>
    </recommendedName>
</protein>
<dbReference type="InterPro" id="IPR052923">
    <property type="entry name" value="UPF0718"/>
</dbReference>
<keyword evidence="3" id="KW-1003">Cell membrane</keyword>
<dbReference type="EMBL" id="FMWD01000009">
    <property type="protein sequence ID" value="SCZ65006.1"/>
    <property type="molecule type" value="Genomic_DNA"/>
</dbReference>
<evidence type="ECO:0000256" key="3">
    <source>
        <dbReference type="ARBA" id="ARBA00022475"/>
    </source>
</evidence>
<dbReference type="PANTHER" id="PTHR34184:SF4">
    <property type="entry name" value="UPF0718 PROTEIN YCGR"/>
    <property type="match status" value="1"/>
</dbReference>
<organism evidence="8 9">
    <name type="scientific">Thiohalomonas denitrificans</name>
    <dbReference type="NCBI Taxonomy" id="415747"/>
    <lineage>
        <taxon>Bacteria</taxon>
        <taxon>Pseudomonadati</taxon>
        <taxon>Pseudomonadota</taxon>
        <taxon>Gammaproteobacteria</taxon>
        <taxon>Thiohalomonadales</taxon>
        <taxon>Thiohalomonadaceae</taxon>
        <taxon>Thiohalomonas</taxon>
    </lineage>
</organism>
<dbReference type="AlphaFoldDB" id="A0A1G5QTJ9"/>
<evidence type="ECO:0000256" key="2">
    <source>
        <dbReference type="ARBA" id="ARBA00006386"/>
    </source>
</evidence>
<comment type="similarity">
    <text evidence="2">Belongs to the UPF0718 family.</text>
</comment>
<evidence type="ECO:0000256" key="1">
    <source>
        <dbReference type="ARBA" id="ARBA00004651"/>
    </source>
</evidence>
<dbReference type="PANTHER" id="PTHR34184">
    <property type="entry name" value="UPF0718 PROTEIN YCGR"/>
    <property type="match status" value="1"/>
</dbReference>
<feature type="transmembrane region" description="Helical" evidence="7">
    <location>
        <begin position="240"/>
        <end position="260"/>
    </location>
</feature>
<dbReference type="Pfam" id="PF03773">
    <property type="entry name" value="ArsP_1"/>
    <property type="match status" value="1"/>
</dbReference>
<feature type="transmembrane region" description="Helical" evidence="7">
    <location>
        <begin position="50"/>
        <end position="72"/>
    </location>
</feature>
<evidence type="ECO:0000256" key="5">
    <source>
        <dbReference type="ARBA" id="ARBA00022989"/>
    </source>
</evidence>
<feature type="transmembrane region" description="Helical" evidence="7">
    <location>
        <begin position="187"/>
        <end position="205"/>
    </location>
</feature>
<feature type="transmembrane region" description="Helical" evidence="7">
    <location>
        <begin position="217"/>
        <end position="234"/>
    </location>
</feature>
<evidence type="ECO:0000313" key="9">
    <source>
        <dbReference type="Proteomes" id="UP000199648"/>
    </source>
</evidence>
<keyword evidence="9" id="KW-1185">Reference proteome</keyword>
<reference evidence="8 9" key="1">
    <citation type="submission" date="2016-10" db="EMBL/GenBank/DDBJ databases">
        <authorList>
            <person name="de Groot N.N."/>
        </authorList>
    </citation>
    <scope>NUCLEOTIDE SEQUENCE [LARGE SCALE GENOMIC DNA]</scope>
    <source>
        <strain evidence="8 9">HLD2</strain>
    </source>
</reference>
<dbReference type="OrthoDB" id="9810876at2"/>
<sequence length="353" mass="36234">MSDLFLNILAIYLDAAPWLLLGLIAAGLIKAWVSEAWMIRWLGGRGFGPVARAAVIGAPLPLCSCGVLPAALGLRRSGASRGSTLSFLIATPETGVDSVAVTYALMGPFMAIVRPIAAIFSAVFTGILGGLVPEKPLPPAAAPDCDDGGCCSSLPIGKAKPKPSPEAAWKCGLEGLRYAMTDILDDLAFWLAIGIIAAGALITWLPPQSLAQWGSGVPAMLVMLAIGVPMYICATASTPLAASLLLLGVSPGTVLVFLLAGPATNIATLGLLRRELGGPVLAVYLFGISAAAIACGLATDALVQYTGISVTAQVAETGELVPEWLSILSATLIAVFAIRPLRNSLLERVPKAG</sequence>
<evidence type="ECO:0000256" key="4">
    <source>
        <dbReference type="ARBA" id="ARBA00022692"/>
    </source>
</evidence>
<evidence type="ECO:0000256" key="7">
    <source>
        <dbReference type="SAM" id="Phobius"/>
    </source>
</evidence>
<accession>A0A1G5QTJ9</accession>
<dbReference type="GO" id="GO:0005886">
    <property type="term" value="C:plasma membrane"/>
    <property type="evidence" value="ECO:0007669"/>
    <property type="project" value="UniProtKB-SubCell"/>
</dbReference>
<keyword evidence="4 7" id="KW-0812">Transmembrane</keyword>
<evidence type="ECO:0000313" key="8">
    <source>
        <dbReference type="EMBL" id="SCZ65006.1"/>
    </source>
</evidence>
<keyword evidence="6 7" id="KW-0472">Membrane</keyword>
<keyword evidence="5 7" id="KW-1133">Transmembrane helix</keyword>
<dbReference type="STRING" id="415747.SAMN03097708_02763"/>
<dbReference type="NCBIfam" id="NF033936">
    <property type="entry name" value="CuZnOut_SO0444"/>
    <property type="match status" value="1"/>
</dbReference>
<feature type="transmembrane region" description="Helical" evidence="7">
    <location>
        <begin position="6"/>
        <end position="29"/>
    </location>
</feature>